<dbReference type="AlphaFoldDB" id="A0A643BT28"/>
<feature type="transmembrane region" description="Helical" evidence="6">
    <location>
        <begin position="146"/>
        <end position="167"/>
    </location>
</feature>
<name>A0A643BT28_BALPH</name>
<dbReference type="Proteomes" id="UP000437017">
    <property type="component" value="Unassembled WGS sequence"/>
</dbReference>
<evidence type="ECO:0000313" key="8">
    <source>
        <dbReference type="Proteomes" id="UP000437017"/>
    </source>
</evidence>
<dbReference type="PANTHER" id="PTHR24223:SF166">
    <property type="entry name" value="MULTIDRUG RESISTANCE-ASSOCIATED PROTEIN 1-LIKE"/>
    <property type="match status" value="1"/>
</dbReference>
<proteinExistence type="predicted"/>
<feature type="transmembrane region" description="Helical" evidence="6">
    <location>
        <begin position="187"/>
        <end position="207"/>
    </location>
</feature>
<keyword evidence="5 6" id="KW-0472">Membrane</keyword>
<evidence type="ECO:0000256" key="1">
    <source>
        <dbReference type="ARBA" id="ARBA00022692"/>
    </source>
</evidence>
<keyword evidence="3" id="KW-0067">ATP-binding</keyword>
<comment type="caution">
    <text evidence="7">The sequence shown here is derived from an EMBL/GenBank/DDBJ whole genome shotgun (WGS) entry which is preliminary data.</text>
</comment>
<keyword evidence="8" id="KW-1185">Reference proteome</keyword>
<dbReference type="PANTHER" id="PTHR24223">
    <property type="entry name" value="ATP-BINDING CASSETTE SUB-FAMILY C"/>
    <property type="match status" value="1"/>
</dbReference>
<organism evidence="7 8">
    <name type="scientific">Balaenoptera physalus</name>
    <name type="common">Fin whale</name>
    <name type="synonym">Balaena physalus</name>
    <dbReference type="NCBI Taxonomy" id="9770"/>
    <lineage>
        <taxon>Eukaryota</taxon>
        <taxon>Metazoa</taxon>
        <taxon>Chordata</taxon>
        <taxon>Craniata</taxon>
        <taxon>Vertebrata</taxon>
        <taxon>Euteleostomi</taxon>
        <taxon>Mammalia</taxon>
        <taxon>Eutheria</taxon>
        <taxon>Laurasiatheria</taxon>
        <taxon>Artiodactyla</taxon>
        <taxon>Whippomorpha</taxon>
        <taxon>Cetacea</taxon>
        <taxon>Mysticeti</taxon>
        <taxon>Balaenopteridae</taxon>
        <taxon>Balaenoptera</taxon>
    </lineage>
</organism>
<evidence type="ECO:0000256" key="2">
    <source>
        <dbReference type="ARBA" id="ARBA00022741"/>
    </source>
</evidence>
<evidence type="ECO:0000256" key="6">
    <source>
        <dbReference type="SAM" id="Phobius"/>
    </source>
</evidence>
<dbReference type="GO" id="GO:0042626">
    <property type="term" value="F:ATPase-coupled transmembrane transporter activity"/>
    <property type="evidence" value="ECO:0007669"/>
    <property type="project" value="TreeGrafter"/>
</dbReference>
<keyword evidence="2" id="KW-0547">Nucleotide-binding</keyword>
<dbReference type="SUPFAM" id="SSF90123">
    <property type="entry name" value="ABC transporter transmembrane region"/>
    <property type="match status" value="1"/>
</dbReference>
<evidence type="ECO:0000256" key="5">
    <source>
        <dbReference type="ARBA" id="ARBA00023136"/>
    </source>
</evidence>
<reference evidence="7 8" key="1">
    <citation type="journal article" date="2019" name="PLoS ONE">
        <title>Genomic analyses reveal an absence of contemporary introgressive admixture between fin whales and blue whales, despite known hybrids.</title>
        <authorList>
            <person name="Westbury M.V."/>
            <person name="Petersen B."/>
            <person name="Lorenzen E.D."/>
        </authorList>
    </citation>
    <scope>NUCLEOTIDE SEQUENCE [LARGE SCALE GENOMIC DNA]</scope>
    <source>
        <strain evidence="7">FinWhale-01</strain>
    </source>
</reference>
<sequence>MFSSLGRWRASGSYQRLPRGPEAQPVQTLSHNFLHDSQDPPLIPTRKAPEVRGYEKCSPEKSASFFSKMTYSWFSRIIILGYKKPLEREDLFELNESDSSYTVCPIFEKQWRKEVLKNQERQKVKSSFHKEAHTRKPSLLRALWNTFKFVLIQVALFKVFADVLSFTSPLIMKQMIIFCEHRPDFGWSGYGYALALFVIVFLQTLILQQYQRFNMLTSAKIKTAVIGLIYKKVKD</sequence>
<evidence type="ECO:0000256" key="4">
    <source>
        <dbReference type="ARBA" id="ARBA00022989"/>
    </source>
</evidence>
<protein>
    <recommendedName>
        <fullName evidence="9">ABC transmembrane type-1 domain-containing protein</fullName>
    </recommendedName>
</protein>
<gene>
    <name evidence="7" type="ORF">E2I00_016312</name>
</gene>
<evidence type="ECO:0008006" key="9">
    <source>
        <dbReference type="Google" id="ProtNLM"/>
    </source>
</evidence>
<dbReference type="Gene3D" id="1.20.1560.10">
    <property type="entry name" value="ABC transporter type 1, transmembrane domain"/>
    <property type="match status" value="1"/>
</dbReference>
<dbReference type="GO" id="GO:0005524">
    <property type="term" value="F:ATP binding"/>
    <property type="evidence" value="ECO:0007669"/>
    <property type="project" value="UniProtKB-KW"/>
</dbReference>
<keyword evidence="4 6" id="KW-1133">Transmembrane helix</keyword>
<dbReference type="OrthoDB" id="9789198at2759"/>
<evidence type="ECO:0000256" key="3">
    <source>
        <dbReference type="ARBA" id="ARBA00022840"/>
    </source>
</evidence>
<dbReference type="InterPro" id="IPR050173">
    <property type="entry name" value="ABC_transporter_C-like"/>
</dbReference>
<dbReference type="InterPro" id="IPR036640">
    <property type="entry name" value="ABC1_TM_sf"/>
</dbReference>
<dbReference type="EMBL" id="SGJD01004975">
    <property type="protein sequence ID" value="KAB0390910.1"/>
    <property type="molecule type" value="Genomic_DNA"/>
</dbReference>
<keyword evidence="1 6" id="KW-0812">Transmembrane</keyword>
<accession>A0A643BT28</accession>
<evidence type="ECO:0000313" key="7">
    <source>
        <dbReference type="EMBL" id="KAB0390910.1"/>
    </source>
</evidence>
<dbReference type="GO" id="GO:0016020">
    <property type="term" value="C:membrane"/>
    <property type="evidence" value="ECO:0007669"/>
    <property type="project" value="InterPro"/>
</dbReference>